<gene>
    <name evidence="1" type="ORF">ABOD76_02730</name>
</gene>
<proteinExistence type="predicted"/>
<name>A0AAU7U553_9DEIO</name>
<geneLocation type="plasmid" evidence="1">
    <name>pDson01</name>
</geneLocation>
<accession>A0AAU7U553</accession>
<dbReference type="EMBL" id="CP158297">
    <property type="protein sequence ID" value="XBV83618.1"/>
    <property type="molecule type" value="Genomic_DNA"/>
</dbReference>
<dbReference type="AlphaFoldDB" id="A0AAU7U553"/>
<organism evidence="1">
    <name type="scientific">Deinococcus sonorensis KR-87</name>
    <dbReference type="NCBI Taxonomy" id="694439"/>
    <lineage>
        <taxon>Bacteria</taxon>
        <taxon>Thermotogati</taxon>
        <taxon>Deinococcota</taxon>
        <taxon>Deinococci</taxon>
        <taxon>Deinococcales</taxon>
        <taxon>Deinococcaceae</taxon>
        <taxon>Deinococcus</taxon>
    </lineage>
</organism>
<reference evidence="1" key="1">
    <citation type="submission" date="2024-06" db="EMBL/GenBank/DDBJ databases">
        <title>Draft Genome Sequence of Deinococcus sonorensis Type Strain KR-87, a Biofilm Producing Representative of the Genus Deinococcus.</title>
        <authorList>
            <person name="Boren L.S."/>
            <person name="Grosso R.A."/>
            <person name="Hugenberg-Cox A.N."/>
            <person name="Hill J.T.E."/>
            <person name="Albert C.M."/>
            <person name="Tuohy J.M."/>
        </authorList>
    </citation>
    <scope>NUCLEOTIDE SEQUENCE</scope>
    <source>
        <strain evidence="1">KR-87</strain>
        <plasmid evidence="1">pDson01</plasmid>
    </source>
</reference>
<evidence type="ECO:0000313" key="1">
    <source>
        <dbReference type="EMBL" id="XBV83618.1"/>
    </source>
</evidence>
<dbReference type="KEGG" id="dsc:ABOD76_02730"/>
<keyword evidence="1" id="KW-0614">Plasmid</keyword>
<sequence length="94" mass="11215">MDEQARKRQEMEAAWEELRQARIAVKRTEELRDATLQVLWQVGLKMQTTGSVTRDDWDRHVQAHMPDQNREVYEQVKVNVPLVRMFPEDDEPSH</sequence>
<dbReference type="RefSeq" id="WP_350241224.1">
    <property type="nucleotide sequence ID" value="NZ_CP158297.1"/>
</dbReference>
<protein>
    <submittedName>
        <fullName evidence="1">Uncharacterized protein</fullName>
    </submittedName>
</protein>